<organism evidence="2 3">
    <name type="scientific">Halopseudomonas xinjiangensis</name>
    <dbReference type="NCBI Taxonomy" id="487184"/>
    <lineage>
        <taxon>Bacteria</taxon>
        <taxon>Pseudomonadati</taxon>
        <taxon>Pseudomonadota</taxon>
        <taxon>Gammaproteobacteria</taxon>
        <taxon>Pseudomonadales</taxon>
        <taxon>Pseudomonadaceae</taxon>
        <taxon>Halopseudomonas</taxon>
    </lineage>
</organism>
<dbReference type="AlphaFoldDB" id="A0A1H1SRZ0"/>
<keyword evidence="3" id="KW-1185">Reference proteome</keyword>
<feature type="compositionally biased region" description="Acidic residues" evidence="1">
    <location>
        <begin position="32"/>
        <end position="41"/>
    </location>
</feature>
<dbReference type="Proteomes" id="UP000243207">
    <property type="component" value="Chromosome I"/>
</dbReference>
<dbReference type="RefSeq" id="WP_172829822.1">
    <property type="nucleotide sequence ID" value="NZ_LT629736.1"/>
</dbReference>
<dbReference type="STRING" id="487184.SAMN05216421_1650"/>
<feature type="region of interest" description="Disordered" evidence="1">
    <location>
        <begin position="1"/>
        <end position="53"/>
    </location>
</feature>
<evidence type="ECO:0000256" key="1">
    <source>
        <dbReference type="SAM" id="MobiDB-lite"/>
    </source>
</evidence>
<feature type="compositionally biased region" description="Basic and acidic residues" evidence="1">
    <location>
        <begin position="1"/>
        <end position="31"/>
    </location>
</feature>
<proteinExistence type="predicted"/>
<accession>A0A1H1SRZ0</accession>
<protein>
    <submittedName>
        <fullName evidence="2">Uncharacterized protein</fullName>
    </submittedName>
</protein>
<reference evidence="3" key="1">
    <citation type="submission" date="2016-10" db="EMBL/GenBank/DDBJ databases">
        <authorList>
            <person name="Varghese N."/>
            <person name="Submissions S."/>
        </authorList>
    </citation>
    <scope>NUCLEOTIDE SEQUENCE [LARGE SCALE GENOMIC DNA]</scope>
    <source>
        <strain evidence="3">NRRL B-51270</strain>
    </source>
</reference>
<dbReference type="EMBL" id="LT629736">
    <property type="protein sequence ID" value="SDS50695.1"/>
    <property type="molecule type" value="Genomic_DNA"/>
</dbReference>
<name>A0A1H1SRZ0_9GAMM</name>
<evidence type="ECO:0000313" key="2">
    <source>
        <dbReference type="EMBL" id="SDS50695.1"/>
    </source>
</evidence>
<sequence>MHNPDAEDQRNQSPPKEQEKTERDKDDRTTTTEEELDETIDESFPASDPPANY</sequence>
<gene>
    <name evidence="2" type="ORF">SAMN05216421_1650</name>
</gene>
<evidence type="ECO:0000313" key="3">
    <source>
        <dbReference type="Proteomes" id="UP000243207"/>
    </source>
</evidence>